<evidence type="ECO:0000313" key="1">
    <source>
        <dbReference type="EMBL" id="PBK83026.1"/>
    </source>
</evidence>
<dbReference type="AlphaFoldDB" id="A0A2H3D6A1"/>
<gene>
    <name evidence="1" type="ORF">ARMGADRAFT_1089764</name>
</gene>
<organism evidence="1 2">
    <name type="scientific">Armillaria gallica</name>
    <name type="common">Bulbous honey fungus</name>
    <name type="synonym">Armillaria bulbosa</name>
    <dbReference type="NCBI Taxonomy" id="47427"/>
    <lineage>
        <taxon>Eukaryota</taxon>
        <taxon>Fungi</taxon>
        <taxon>Dikarya</taxon>
        <taxon>Basidiomycota</taxon>
        <taxon>Agaricomycotina</taxon>
        <taxon>Agaricomycetes</taxon>
        <taxon>Agaricomycetidae</taxon>
        <taxon>Agaricales</taxon>
        <taxon>Marasmiineae</taxon>
        <taxon>Physalacriaceae</taxon>
        <taxon>Armillaria</taxon>
    </lineage>
</organism>
<keyword evidence="2" id="KW-1185">Reference proteome</keyword>
<dbReference type="InParanoid" id="A0A2H3D6A1"/>
<protein>
    <submittedName>
        <fullName evidence="1">Uncharacterized protein</fullName>
    </submittedName>
</protein>
<sequence length="81" mass="8912">MSPTHIKVNPSRRSRSHQVPSISGIPLLRIMTIEAAGLLAVADLSAEDLMGTASYFDIHILAPGMHRQQSIDAVKRRQPVR</sequence>
<evidence type="ECO:0000313" key="2">
    <source>
        <dbReference type="Proteomes" id="UP000217790"/>
    </source>
</evidence>
<accession>A0A2H3D6A1</accession>
<name>A0A2H3D6A1_ARMGA</name>
<dbReference type="OrthoDB" id="2956246at2759"/>
<proteinExistence type="predicted"/>
<reference evidence="2" key="1">
    <citation type="journal article" date="2017" name="Nat. Ecol. Evol.">
        <title>Genome expansion and lineage-specific genetic innovations in the forest pathogenic fungi Armillaria.</title>
        <authorList>
            <person name="Sipos G."/>
            <person name="Prasanna A.N."/>
            <person name="Walter M.C."/>
            <person name="O'Connor E."/>
            <person name="Balint B."/>
            <person name="Krizsan K."/>
            <person name="Kiss B."/>
            <person name="Hess J."/>
            <person name="Varga T."/>
            <person name="Slot J."/>
            <person name="Riley R."/>
            <person name="Boka B."/>
            <person name="Rigling D."/>
            <person name="Barry K."/>
            <person name="Lee J."/>
            <person name="Mihaltcheva S."/>
            <person name="LaButti K."/>
            <person name="Lipzen A."/>
            <person name="Waldron R."/>
            <person name="Moloney N.M."/>
            <person name="Sperisen C."/>
            <person name="Kredics L."/>
            <person name="Vagvoelgyi C."/>
            <person name="Patrignani A."/>
            <person name="Fitzpatrick D."/>
            <person name="Nagy I."/>
            <person name="Doyle S."/>
            <person name="Anderson J.B."/>
            <person name="Grigoriev I.V."/>
            <person name="Gueldener U."/>
            <person name="Muensterkoetter M."/>
            <person name="Nagy L.G."/>
        </authorList>
    </citation>
    <scope>NUCLEOTIDE SEQUENCE [LARGE SCALE GENOMIC DNA]</scope>
    <source>
        <strain evidence="2">Ar21-2</strain>
    </source>
</reference>
<dbReference type="Proteomes" id="UP000217790">
    <property type="component" value="Unassembled WGS sequence"/>
</dbReference>
<dbReference type="EMBL" id="KZ293710">
    <property type="protein sequence ID" value="PBK83026.1"/>
    <property type="molecule type" value="Genomic_DNA"/>
</dbReference>